<evidence type="ECO:0000313" key="2">
    <source>
        <dbReference type="Proteomes" id="UP001384579"/>
    </source>
</evidence>
<evidence type="ECO:0000313" key="1">
    <source>
        <dbReference type="EMBL" id="MEK0187270.1"/>
    </source>
</evidence>
<keyword evidence="2" id="KW-1185">Reference proteome</keyword>
<dbReference type="RefSeq" id="WP_340525794.1">
    <property type="nucleotide sequence ID" value="NZ_JBBLXS010000329.1"/>
</dbReference>
<comment type="caution">
    <text evidence="1">The sequence shown here is derived from an EMBL/GenBank/DDBJ whole genome shotgun (WGS) entry which is preliminary data.</text>
</comment>
<proteinExistence type="predicted"/>
<sequence length="124" mass="14333">MTFLDDCLYGRSQLLMFPRRELLQKIASAALLFFVPRSQSGFESPKKYPAPKFCIGNKVADHWTDEFNQDFIEYGEVLGICWHPYEQAWAYLISWTSGEMPDSSYPCFDEHLTIGGDLRLVSHD</sequence>
<protein>
    <submittedName>
        <fullName evidence="1">Uncharacterized protein</fullName>
    </submittedName>
</protein>
<name>A0ABU8YSA6_9CYAN</name>
<dbReference type="EMBL" id="JBBLXS010000329">
    <property type="protein sequence ID" value="MEK0187270.1"/>
    <property type="molecule type" value="Genomic_DNA"/>
</dbReference>
<organism evidence="1 2">
    <name type="scientific">Microcoleus anatoxicus PTRS2</name>
    <dbReference type="NCBI Taxonomy" id="2705321"/>
    <lineage>
        <taxon>Bacteria</taxon>
        <taxon>Bacillati</taxon>
        <taxon>Cyanobacteriota</taxon>
        <taxon>Cyanophyceae</taxon>
        <taxon>Oscillatoriophycideae</taxon>
        <taxon>Oscillatoriales</taxon>
        <taxon>Microcoleaceae</taxon>
        <taxon>Microcoleus</taxon>
        <taxon>Microcoleus anatoxicus</taxon>
    </lineage>
</organism>
<reference evidence="1 2" key="1">
    <citation type="journal article" date="2020" name="Harmful Algae">
        <title>Molecular and morphological characterization of a novel dihydroanatoxin-a producing Microcoleus species (cyanobacteria) from the Russian River, California, USA.</title>
        <authorList>
            <person name="Conklin K.Y."/>
            <person name="Stancheva R."/>
            <person name="Otten T.G."/>
            <person name="Fadness R."/>
            <person name="Boyer G.L."/>
            <person name="Read B."/>
            <person name="Zhang X."/>
            <person name="Sheath R.G."/>
        </authorList>
    </citation>
    <scope>NUCLEOTIDE SEQUENCE [LARGE SCALE GENOMIC DNA]</scope>
    <source>
        <strain evidence="1 2">PTRS2</strain>
    </source>
</reference>
<accession>A0ABU8YSA6</accession>
<gene>
    <name evidence="1" type="ORF">WMG39_20800</name>
</gene>
<dbReference type="Proteomes" id="UP001384579">
    <property type="component" value="Unassembled WGS sequence"/>
</dbReference>